<comment type="similarity">
    <text evidence="2">Belongs to the FAD-binding oxidoreductase/transferase type 4 family.</text>
</comment>
<gene>
    <name evidence="6" type="ORF">DEVEQU_01156</name>
</gene>
<dbReference type="InterPro" id="IPR051264">
    <property type="entry name" value="FAD-oxidored/transferase_4"/>
</dbReference>
<evidence type="ECO:0000313" key="7">
    <source>
        <dbReference type="Proteomes" id="UP000268844"/>
    </source>
</evidence>
<keyword evidence="4" id="KW-0274">FAD</keyword>
<dbReference type="Gene3D" id="3.30.70.2740">
    <property type="match status" value="1"/>
</dbReference>
<dbReference type="InterPro" id="IPR016171">
    <property type="entry name" value="Vanillyl_alc_oxidase_C-sub2"/>
</dbReference>
<dbReference type="Pfam" id="PF02913">
    <property type="entry name" value="FAD-oxidase_C"/>
    <property type="match status" value="1"/>
</dbReference>
<dbReference type="Gene3D" id="3.30.465.10">
    <property type="match status" value="1"/>
</dbReference>
<dbReference type="InterPro" id="IPR036318">
    <property type="entry name" value="FAD-bd_PCMH-like_sf"/>
</dbReference>
<dbReference type="PANTHER" id="PTHR43716:SF2">
    <property type="entry name" value="BLL6224 PROTEIN"/>
    <property type="match status" value="1"/>
</dbReference>
<accession>A0A447I9C6</accession>
<feature type="domain" description="FAD-binding PCMH-type" evidence="5">
    <location>
        <begin position="69"/>
        <end position="249"/>
    </location>
</feature>
<dbReference type="GO" id="GO:0022904">
    <property type="term" value="P:respiratory electron transport chain"/>
    <property type="evidence" value="ECO:0007669"/>
    <property type="project" value="TreeGrafter"/>
</dbReference>
<dbReference type="SUPFAM" id="SSF56176">
    <property type="entry name" value="FAD-binding/transporter-associated domain-like"/>
    <property type="match status" value="1"/>
</dbReference>
<dbReference type="InterPro" id="IPR016169">
    <property type="entry name" value="FAD-bd_PCMH_sub2"/>
</dbReference>
<dbReference type="AlphaFoldDB" id="A0A447I9C6"/>
<keyword evidence="7" id="KW-1185">Reference proteome</keyword>
<evidence type="ECO:0000256" key="1">
    <source>
        <dbReference type="ARBA" id="ARBA00001974"/>
    </source>
</evidence>
<dbReference type="Gene3D" id="3.30.70.2190">
    <property type="match status" value="1"/>
</dbReference>
<dbReference type="EMBL" id="UZWD01000018">
    <property type="protein sequence ID" value="VDS04025.1"/>
    <property type="molecule type" value="Genomic_DNA"/>
</dbReference>
<evidence type="ECO:0000256" key="3">
    <source>
        <dbReference type="ARBA" id="ARBA00022630"/>
    </source>
</evidence>
<sequence>MLESFVRLWHMGAGAGKVACRASLLFPGFSMSLSAAQIVSALADIVGSAHVVGEVEKMGAWLNEPRKRFHTTAAAVVTPPDVAAVQAVLRWANQNRVAIIPQGGNTGLVGAQVPLRGDEVIMSLARLDRIRSVDSAAGVMVAEAGVILENAHKAAEAAGTIFPLWLASQGSARIGGVLSSNAGGVNVLAYGNARELTMGVEAVLADGRLYHGLNALKKDNTGYDLKDLLVGAEGTLGIITAASLKLYPLPEDYETALVNVASPDAALDLFQLMRQRAGGRLNAFELIPHIGLDIQLRHGMLDADPTASASPWYALIEMSRMAGSAPGALQSALEAAFEENLIADATIAESLADRTRMWAFREQMSECQSREGASIKHDVSVPIAAIPALIREGSAAAEKLVPGIRPVPFGHMGDGNIHFNFSMPLGADPKAFMAQYDEAMHEVIYEVVLRHGGSVSAEHGIGQLKVDLLQRVKDPVALEMMRAIKFALDPNGILNPGKMLRTVP</sequence>
<comment type="cofactor">
    <cofactor evidence="1">
        <name>FAD</name>
        <dbReference type="ChEBI" id="CHEBI:57692"/>
    </cofactor>
</comment>
<dbReference type="PROSITE" id="PS51387">
    <property type="entry name" value="FAD_PCMH"/>
    <property type="match status" value="1"/>
</dbReference>
<protein>
    <submittedName>
        <fullName evidence="6">Putative FAD-linked oxidoreductase</fullName>
        <ecNumber evidence="6">1.-.-.-</ecNumber>
    </submittedName>
</protein>
<keyword evidence="6" id="KW-0560">Oxidoreductase</keyword>
<dbReference type="Gene3D" id="1.10.45.10">
    <property type="entry name" value="Vanillyl-alcohol Oxidase, Chain A, domain 4"/>
    <property type="match status" value="1"/>
</dbReference>
<evidence type="ECO:0000313" key="6">
    <source>
        <dbReference type="EMBL" id="VDS04025.1"/>
    </source>
</evidence>
<evidence type="ECO:0000259" key="5">
    <source>
        <dbReference type="PROSITE" id="PS51387"/>
    </source>
</evidence>
<dbReference type="InterPro" id="IPR016167">
    <property type="entry name" value="FAD-bd_PCMH_sub1"/>
</dbReference>
<evidence type="ECO:0000256" key="4">
    <source>
        <dbReference type="ARBA" id="ARBA00022827"/>
    </source>
</evidence>
<keyword evidence="3" id="KW-0285">Flavoprotein</keyword>
<dbReference type="PANTHER" id="PTHR43716">
    <property type="entry name" value="D-2-HYDROXYGLUTARATE DEHYDROGENASE, MITOCHONDRIAL"/>
    <property type="match status" value="1"/>
</dbReference>
<evidence type="ECO:0000256" key="2">
    <source>
        <dbReference type="ARBA" id="ARBA00008000"/>
    </source>
</evidence>
<dbReference type="InterPro" id="IPR004113">
    <property type="entry name" value="FAD-bd_oxidored_4_C"/>
</dbReference>
<dbReference type="GO" id="GO:0071949">
    <property type="term" value="F:FAD binding"/>
    <property type="evidence" value="ECO:0007669"/>
    <property type="project" value="InterPro"/>
</dbReference>
<dbReference type="GO" id="GO:0016491">
    <property type="term" value="F:oxidoreductase activity"/>
    <property type="evidence" value="ECO:0007669"/>
    <property type="project" value="UniProtKB-KW"/>
</dbReference>
<reference evidence="6 7" key="1">
    <citation type="submission" date="2018-12" db="EMBL/GenBank/DDBJ databases">
        <authorList>
            <person name="Criscuolo A."/>
        </authorList>
    </citation>
    <scope>NUCLEOTIDE SEQUENCE [LARGE SCALE GENOMIC DNA]</scope>
    <source>
        <strain evidence="6">ACIP1116281</strain>
    </source>
</reference>
<dbReference type="InterPro" id="IPR016166">
    <property type="entry name" value="FAD-bd_PCMH"/>
</dbReference>
<dbReference type="Proteomes" id="UP000268844">
    <property type="component" value="Unassembled WGS sequence"/>
</dbReference>
<dbReference type="EC" id="1.-.-.-" evidence="6"/>
<dbReference type="InterPro" id="IPR006094">
    <property type="entry name" value="Oxid_FAD_bind_N"/>
</dbReference>
<dbReference type="Gene3D" id="3.30.43.10">
    <property type="entry name" value="Uridine Diphospho-n-acetylenolpyruvylglucosamine Reductase, domain 2"/>
    <property type="match status" value="1"/>
</dbReference>
<dbReference type="InterPro" id="IPR016164">
    <property type="entry name" value="FAD-linked_Oxase-like_C"/>
</dbReference>
<proteinExistence type="inferred from homology"/>
<dbReference type="FunFam" id="1.10.45.10:FF:000001">
    <property type="entry name" value="D-lactate dehydrogenase mitochondrial"/>
    <property type="match status" value="1"/>
</dbReference>
<dbReference type="SUPFAM" id="SSF55103">
    <property type="entry name" value="FAD-linked oxidases, C-terminal domain"/>
    <property type="match status" value="1"/>
</dbReference>
<organism evidence="6 7">
    <name type="scientific">Devosia equisanguinis</name>
    <dbReference type="NCBI Taxonomy" id="2490941"/>
    <lineage>
        <taxon>Bacteria</taxon>
        <taxon>Pseudomonadati</taxon>
        <taxon>Pseudomonadota</taxon>
        <taxon>Alphaproteobacteria</taxon>
        <taxon>Hyphomicrobiales</taxon>
        <taxon>Devosiaceae</taxon>
        <taxon>Devosia</taxon>
    </lineage>
</organism>
<name>A0A447I9C6_9HYPH</name>
<dbReference type="Pfam" id="PF01565">
    <property type="entry name" value="FAD_binding_4"/>
    <property type="match status" value="1"/>
</dbReference>